<evidence type="ECO:0000313" key="1">
    <source>
        <dbReference type="EMBL" id="KNZ48963.1"/>
    </source>
</evidence>
<proteinExistence type="predicted"/>
<organism evidence="1 2">
    <name type="scientific">Puccinia sorghi</name>
    <dbReference type="NCBI Taxonomy" id="27349"/>
    <lineage>
        <taxon>Eukaryota</taxon>
        <taxon>Fungi</taxon>
        <taxon>Dikarya</taxon>
        <taxon>Basidiomycota</taxon>
        <taxon>Pucciniomycotina</taxon>
        <taxon>Pucciniomycetes</taxon>
        <taxon>Pucciniales</taxon>
        <taxon>Pucciniaceae</taxon>
        <taxon>Puccinia</taxon>
    </lineage>
</organism>
<comment type="caution">
    <text evidence="1">The sequence shown here is derived from an EMBL/GenBank/DDBJ whole genome shotgun (WGS) entry which is preliminary data.</text>
</comment>
<dbReference type="VEuPathDB" id="FungiDB:VP01_5298g1"/>
<protein>
    <submittedName>
        <fullName evidence="1">Uncharacterized protein</fullName>
    </submittedName>
</protein>
<gene>
    <name evidence="1" type="ORF">VP01_5298g1</name>
</gene>
<reference evidence="1 2" key="1">
    <citation type="submission" date="2015-08" db="EMBL/GenBank/DDBJ databases">
        <title>Next Generation Sequencing and Analysis of the Genome of Puccinia sorghi L Schw, the Causal Agent of Maize Common Rust.</title>
        <authorList>
            <person name="Rochi L."/>
            <person name="Burguener G."/>
            <person name="Darino M."/>
            <person name="Turjanski A."/>
            <person name="Kreff E."/>
            <person name="Dieguez M.J."/>
            <person name="Sacco F."/>
        </authorList>
    </citation>
    <scope>NUCLEOTIDE SEQUENCE [LARGE SCALE GENOMIC DNA]</scope>
    <source>
        <strain evidence="1 2">RO10H11247</strain>
    </source>
</reference>
<dbReference type="Proteomes" id="UP000037035">
    <property type="component" value="Unassembled WGS sequence"/>
</dbReference>
<evidence type="ECO:0000313" key="2">
    <source>
        <dbReference type="Proteomes" id="UP000037035"/>
    </source>
</evidence>
<sequence>MVLSSVTNVFHVICWNFMLSLFELAYYNLNHSSKSCLAKILVLIGTLRLHQISIINSLLACLHSLSTQLQNSTPNRHLCLTDRPMGNSTVRKNMIRFGGPYCWIYTMILCGLRSMDVEHLECTEGVGLGPAIHIPLIQVTNPVVVVGWFEGVLDKPCLLCKCISMVEQLALTEGFSGSSPVVHIPLHKHQYYYIFGATLQIPNQKWSKFYPQGILSALETWCCDTGIFKNSVAIFIPQNRTKTTGPKGPLLLIFFPFIHITLPFDSLLQRFISELSTLTTNLAPLCLGLRRPVFAWILQSSDRLKNNHQGCFYGTCMQVLSHQFLE</sequence>
<name>A0A0L6UKC5_9BASI</name>
<dbReference type="EMBL" id="LAVV01010495">
    <property type="protein sequence ID" value="KNZ48963.1"/>
    <property type="molecule type" value="Genomic_DNA"/>
</dbReference>
<dbReference type="AlphaFoldDB" id="A0A0L6UKC5"/>
<keyword evidence="2" id="KW-1185">Reference proteome</keyword>
<accession>A0A0L6UKC5</accession>